<evidence type="ECO:0000256" key="1">
    <source>
        <dbReference type="ARBA" id="ARBA00023172"/>
    </source>
</evidence>
<comment type="caution">
    <text evidence="4">The sequence shown here is derived from an EMBL/GenBank/DDBJ whole genome shotgun (WGS) entry which is preliminary data.</text>
</comment>
<feature type="coiled-coil region" evidence="2">
    <location>
        <begin position="726"/>
        <end position="772"/>
    </location>
</feature>
<dbReference type="SUPFAM" id="SSF56349">
    <property type="entry name" value="DNA breaking-rejoining enzymes"/>
    <property type="match status" value="1"/>
</dbReference>
<sequence length="800" mass="90137">MQQLWLRFPPRTPPASWPVTEHDRDRLLARLLAPPFTLEDADAQRRRRRGLISVVDWLAEQPGRTWQQRWQASGAEALGNADWWRPWLQRLQSGSQRRGQSVSITSNLRVCLLVLICAEVIRPSVGWLLNPRAPQNLVAELARTRDPDGFAELTALSEGSPAGRTMTMAAVRRVATIVAVKGGTVHDITVGDCLELSLTLDGDTRRKNKGLGFYQLLHQMGVFGPHAPSTLREFATQGQLSPAQMLEPYAIECAPIRDLLVAYLHERQPILDHTSLRSLASTLGRLFWRDLELHHPGINSLSLAPEVAAAWKQRVLTRIVRTTVDGQVVEEQRHRSDGRGQLTLVRAFYLDLAQWAMEEPARWGPWAAPSPVRREDLTRTKEIRRRKSRMDQRTRERLPVLPALLARVQHERLSSAARLAAAKVTAPGDSFTGDGRQRRAGGAATARVWVEDPGTGTRVDLSGLEDRAFWTWAAVETLRHTGIRIEELTELSHHSLIQYTLPTNRELIPLLQIAPSKTDTERLLVISPELADVLAAVIHRIRDPDRAVPCVTSYDPHERRWNPPLPLLFQRHFGMGTRSIPAGTLRDWICRALDGSGITDVTGRPLRFTPHDFRRLFITDAVLHGMPPHIAQLVAGHRDINTTMGYKAVYPEEVINGHRAFIARRRAMRPGEEYRVPTDAEWHEFLGHFERRKVALGTCGRSYATPCIHEHSCLRCPLLRPDPAGRHRIEEIRDNLHARIDEARHEGWLGEVDGLQISLAGARQKLDQLDQLAAQRDTVSLGMPSFSDIVGRATQNTTNN</sequence>
<dbReference type="CDD" id="cd00397">
    <property type="entry name" value="DNA_BRE_C"/>
    <property type="match status" value="1"/>
</dbReference>
<keyword evidence="1" id="KW-0233">DNA recombination</keyword>
<evidence type="ECO:0000259" key="3">
    <source>
        <dbReference type="PROSITE" id="PS51898"/>
    </source>
</evidence>
<dbReference type="Gene3D" id="1.10.443.10">
    <property type="entry name" value="Intergrase catalytic core"/>
    <property type="match status" value="1"/>
</dbReference>
<name>A0ABT0YCY9_9ACTN</name>
<keyword evidence="5" id="KW-1185">Reference proteome</keyword>
<dbReference type="InterPro" id="IPR013762">
    <property type="entry name" value="Integrase-like_cat_sf"/>
</dbReference>
<dbReference type="EMBL" id="JAMQOL010000068">
    <property type="protein sequence ID" value="MCM4083923.1"/>
    <property type="molecule type" value="Genomic_DNA"/>
</dbReference>
<dbReference type="InterPro" id="IPR002104">
    <property type="entry name" value="Integrase_catalytic"/>
</dbReference>
<proteinExistence type="predicted"/>
<dbReference type="RefSeq" id="WP_251803691.1">
    <property type="nucleotide sequence ID" value="NZ_JAMQOL010000068.1"/>
</dbReference>
<keyword evidence="2" id="KW-0175">Coiled coil</keyword>
<evidence type="ECO:0000313" key="5">
    <source>
        <dbReference type="Proteomes" id="UP001523216"/>
    </source>
</evidence>
<reference evidence="4 5" key="1">
    <citation type="submission" date="2022-06" db="EMBL/GenBank/DDBJ databases">
        <title>Actinoplanes abujensis sp. nov., isolated from Nigerian arid soil.</title>
        <authorList>
            <person name="Ding P."/>
        </authorList>
    </citation>
    <scope>NUCLEOTIDE SEQUENCE [LARGE SCALE GENOMIC DNA]</scope>
    <source>
        <strain evidence="5">TRM88002</strain>
    </source>
</reference>
<evidence type="ECO:0000256" key="2">
    <source>
        <dbReference type="SAM" id="Coils"/>
    </source>
</evidence>
<gene>
    <name evidence="4" type="ORF">LXN57_40895</name>
</gene>
<organism evidence="4 5">
    <name type="scientific">Paractinoplanes hotanensis</name>
    <dbReference type="NCBI Taxonomy" id="2906497"/>
    <lineage>
        <taxon>Bacteria</taxon>
        <taxon>Bacillati</taxon>
        <taxon>Actinomycetota</taxon>
        <taxon>Actinomycetes</taxon>
        <taxon>Micromonosporales</taxon>
        <taxon>Micromonosporaceae</taxon>
        <taxon>Paractinoplanes</taxon>
    </lineage>
</organism>
<dbReference type="PROSITE" id="PS51898">
    <property type="entry name" value="TYR_RECOMBINASE"/>
    <property type="match status" value="1"/>
</dbReference>
<dbReference type="Proteomes" id="UP001523216">
    <property type="component" value="Unassembled WGS sequence"/>
</dbReference>
<feature type="domain" description="Tyr recombinase" evidence="3">
    <location>
        <begin position="451"/>
        <end position="659"/>
    </location>
</feature>
<dbReference type="Pfam" id="PF00589">
    <property type="entry name" value="Phage_integrase"/>
    <property type="match status" value="1"/>
</dbReference>
<accession>A0ABT0YCY9</accession>
<protein>
    <submittedName>
        <fullName evidence="4">Tyrosine-type recombinase/integrase</fullName>
    </submittedName>
</protein>
<dbReference type="InterPro" id="IPR011010">
    <property type="entry name" value="DNA_brk_join_enz"/>
</dbReference>
<evidence type="ECO:0000313" key="4">
    <source>
        <dbReference type="EMBL" id="MCM4083923.1"/>
    </source>
</evidence>